<dbReference type="Proteomes" id="UP000251577">
    <property type="component" value="Unassembled WGS sequence"/>
</dbReference>
<name>A0A364V4D4_9CORY</name>
<dbReference type="RefSeq" id="WP_116560478.1">
    <property type="nucleotide sequence ID" value="NZ_QHCV01000084.1"/>
</dbReference>
<gene>
    <name evidence="2" type="ORF">DLJ54_07955</name>
</gene>
<feature type="non-terminal residue" evidence="2">
    <location>
        <position position="75"/>
    </location>
</feature>
<dbReference type="PROSITE" id="PS51318">
    <property type="entry name" value="TAT"/>
    <property type="match status" value="1"/>
</dbReference>
<proteinExistence type="predicted"/>
<evidence type="ECO:0000313" key="3">
    <source>
        <dbReference type="Proteomes" id="UP000251577"/>
    </source>
</evidence>
<organism evidence="2 3">
    <name type="scientific">Corynebacterium heidelbergense</name>
    <dbReference type="NCBI Taxonomy" id="2055947"/>
    <lineage>
        <taxon>Bacteria</taxon>
        <taxon>Bacillati</taxon>
        <taxon>Actinomycetota</taxon>
        <taxon>Actinomycetes</taxon>
        <taxon>Mycobacteriales</taxon>
        <taxon>Corynebacteriaceae</taxon>
        <taxon>Corynebacterium</taxon>
    </lineage>
</organism>
<feature type="compositionally biased region" description="Polar residues" evidence="1">
    <location>
        <begin position="14"/>
        <end position="34"/>
    </location>
</feature>
<dbReference type="InterPro" id="IPR019546">
    <property type="entry name" value="TAT_signal_bac_arc"/>
</dbReference>
<dbReference type="AlphaFoldDB" id="A0A364V4D4"/>
<comment type="caution">
    <text evidence="2">The sequence shown here is derived from an EMBL/GenBank/DDBJ whole genome shotgun (WGS) entry which is preliminary data.</text>
</comment>
<protein>
    <submittedName>
        <fullName evidence="2">Uncharacterized protein</fullName>
    </submittedName>
</protein>
<evidence type="ECO:0000313" key="2">
    <source>
        <dbReference type="EMBL" id="RAV31504.1"/>
    </source>
</evidence>
<evidence type="ECO:0000256" key="1">
    <source>
        <dbReference type="SAM" id="MobiDB-lite"/>
    </source>
</evidence>
<dbReference type="EMBL" id="QHCV01000084">
    <property type="protein sequence ID" value="RAV31504.1"/>
    <property type="molecule type" value="Genomic_DNA"/>
</dbReference>
<keyword evidence="3" id="KW-1185">Reference proteome</keyword>
<dbReference type="InterPro" id="IPR006311">
    <property type="entry name" value="TAT_signal"/>
</dbReference>
<sequence length="75" mass="7389">MTSNPANSARPKTGDTSSDQLHANTRAGNSTPNRGITRRRVLQGSAVATAGVAVASALPGTAAAHAPTAIVEAPA</sequence>
<dbReference type="NCBIfam" id="TIGR01409">
    <property type="entry name" value="TAT_signal_seq"/>
    <property type="match status" value="1"/>
</dbReference>
<reference evidence="2 3" key="1">
    <citation type="journal article" date="2018" name="Syst. Appl. Microbiol.">
        <title>Corynebacterium heidelbergense sp. nov., isolated from the preen glands of Egyptian geese (Alopochen aegyptiacus).</title>
        <authorList>
            <person name="Braun M.S."/>
            <person name="Wang E."/>
            <person name="Zimmermann S."/>
            <person name="Wink M."/>
        </authorList>
    </citation>
    <scope>NUCLEOTIDE SEQUENCE [LARGE SCALE GENOMIC DNA]</scope>
    <source>
        <strain evidence="2 3">647</strain>
    </source>
</reference>
<feature type="region of interest" description="Disordered" evidence="1">
    <location>
        <begin position="1"/>
        <end position="42"/>
    </location>
</feature>
<accession>A0A364V4D4</accession>